<dbReference type="Gene3D" id="3.30.9.10">
    <property type="entry name" value="D-Amino Acid Oxidase, subunit A, domain 2"/>
    <property type="match status" value="1"/>
</dbReference>
<organism evidence="3 4">
    <name type="scientific">Rubripirellula reticaptiva</name>
    <dbReference type="NCBI Taxonomy" id="2528013"/>
    <lineage>
        <taxon>Bacteria</taxon>
        <taxon>Pseudomonadati</taxon>
        <taxon>Planctomycetota</taxon>
        <taxon>Planctomycetia</taxon>
        <taxon>Pirellulales</taxon>
        <taxon>Pirellulaceae</taxon>
        <taxon>Rubripirellula</taxon>
    </lineage>
</organism>
<dbReference type="Proteomes" id="UP000317977">
    <property type="component" value="Unassembled WGS sequence"/>
</dbReference>
<sequence length="428" mass="47490">MAMSTKHNSTGSLASPRTVVVVGSGIVGLACAHYLTEAGVSVTVVDKGSIANGCSHANCGYVSPSHVLPLTEPSAIGLAIKSLFNPSSPFRVKPSLSLAQWKWFWQFARRCTDRQMLKAGAQLKSILDSSMSEYIKLMDQEKFECEWKTNGLLFVLQSERGMESFAESDDFLTKHFGVTARRIEGHELPAFDAALKSGLGGAFYYEDDASVRPDLLNQQWAERLRDRGVQFREQCEVKEIQRDGDRIACLKTDDFDLEAERYVFATGAWSPMLSKGLRCHIPIQPGKGYSVTMSKPDPCPQYPMLFPEHKVGVSPFEQGYRLGSMMEFCGYDDSIPSWRIDQLKRSAEPYLVAPHTDGPQQEWFGWRPMTWDSLPIIGQVPSTPNAYLAAGHNMLGLSLAAATGKLIAEMIQGRPTHIDAESFSPSRF</sequence>
<comment type="caution">
    <text evidence="3">The sequence shown here is derived from an EMBL/GenBank/DDBJ whole genome shotgun (WGS) entry which is preliminary data.</text>
</comment>
<dbReference type="SUPFAM" id="SSF51905">
    <property type="entry name" value="FAD/NAD(P)-binding domain"/>
    <property type="match status" value="1"/>
</dbReference>
<dbReference type="EMBL" id="SJPX01000001">
    <property type="protein sequence ID" value="TWU58348.1"/>
    <property type="molecule type" value="Genomic_DNA"/>
</dbReference>
<dbReference type="GO" id="GO:0005737">
    <property type="term" value="C:cytoplasm"/>
    <property type="evidence" value="ECO:0007669"/>
    <property type="project" value="TreeGrafter"/>
</dbReference>
<dbReference type="InterPro" id="IPR036188">
    <property type="entry name" value="FAD/NAD-bd_sf"/>
</dbReference>
<dbReference type="GO" id="GO:0016491">
    <property type="term" value="F:oxidoreductase activity"/>
    <property type="evidence" value="ECO:0007669"/>
    <property type="project" value="UniProtKB-KW"/>
</dbReference>
<dbReference type="RefSeq" id="WP_246151412.1">
    <property type="nucleotide sequence ID" value="NZ_SJPX01000001.1"/>
</dbReference>
<accession>A0A5C6FAE6</accession>
<dbReference type="PANTHER" id="PTHR13847">
    <property type="entry name" value="SARCOSINE DEHYDROGENASE-RELATED"/>
    <property type="match status" value="1"/>
</dbReference>
<dbReference type="EC" id="1.4.99.6" evidence="3"/>
<dbReference type="PROSITE" id="PS51257">
    <property type="entry name" value="PROKAR_LIPOPROTEIN"/>
    <property type="match status" value="1"/>
</dbReference>
<evidence type="ECO:0000256" key="1">
    <source>
        <dbReference type="ARBA" id="ARBA00023002"/>
    </source>
</evidence>
<keyword evidence="4" id="KW-1185">Reference proteome</keyword>
<reference evidence="3 4" key="1">
    <citation type="submission" date="2019-02" db="EMBL/GenBank/DDBJ databases">
        <title>Deep-cultivation of Planctomycetes and their phenomic and genomic characterization uncovers novel biology.</title>
        <authorList>
            <person name="Wiegand S."/>
            <person name="Jogler M."/>
            <person name="Boedeker C."/>
            <person name="Pinto D."/>
            <person name="Vollmers J."/>
            <person name="Rivas-Marin E."/>
            <person name="Kohn T."/>
            <person name="Peeters S.H."/>
            <person name="Heuer A."/>
            <person name="Rast P."/>
            <person name="Oberbeckmann S."/>
            <person name="Bunk B."/>
            <person name="Jeske O."/>
            <person name="Meyerdierks A."/>
            <person name="Storesund J.E."/>
            <person name="Kallscheuer N."/>
            <person name="Luecker S."/>
            <person name="Lage O.M."/>
            <person name="Pohl T."/>
            <person name="Merkel B.J."/>
            <person name="Hornburger P."/>
            <person name="Mueller R.-W."/>
            <person name="Bruemmer F."/>
            <person name="Labrenz M."/>
            <person name="Spormann A.M."/>
            <person name="Op Den Camp H."/>
            <person name="Overmann J."/>
            <person name="Amann R."/>
            <person name="Jetten M.S.M."/>
            <person name="Mascher T."/>
            <person name="Medema M.H."/>
            <person name="Devos D.P."/>
            <person name="Kaster A.-K."/>
            <person name="Ovreas L."/>
            <person name="Rohde M."/>
            <person name="Galperin M.Y."/>
            <person name="Jogler C."/>
        </authorList>
    </citation>
    <scope>NUCLEOTIDE SEQUENCE [LARGE SCALE GENOMIC DNA]</scope>
    <source>
        <strain evidence="3 4">Poly59</strain>
    </source>
</reference>
<evidence type="ECO:0000313" key="3">
    <source>
        <dbReference type="EMBL" id="TWU58348.1"/>
    </source>
</evidence>
<name>A0A5C6FAE6_9BACT</name>
<gene>
    <name evidence="3" type="primary">dadA_1</name>
    <name evidence="3" type="ORF">Poly59_12590</name>
</gene>
<protein>
    <submittedName>
        <fullName evidence="3">D-amino acid dehydrogenase small subunit</fullName>
        <ecNumber evidence="3">1.4.99.6</ecNumber>
    </submittedName>
</protein>
<evidence type="ECO:0000259" key="2">
    <source>
        <dbReference type="Pfam" id="PF01266"/>
    </source>
</evidence>
<keyword evidence="1 3" id="KW-0560">Oxidoreductase</keyword>
<dbReference type="SUPFAM" id="SSF54373">
    <property type="entry name" value="FAD-linked reductases, C-terminal domain"/>
    <property type="match status" value="1"/>
</dbReference>
<dbReference type="InterPro" id="IPR006076">
    <property type="entry name" value="FAD-dep_OxRdtase"/>
</dbReference>
<evidence type="ECO:0000313" key="4">
    <source>
        <dbReference type="Proteomes" id="UP000317977"/>
    </source>
</evidence>
<dbReference type="AlphaFoldDB" id="A0A5C6FAE6"/>
<dbReference type="PANTHER" id="PTHR13847:SF289">
    <property type="entry name" value="GLYCINE OXIDASE"/>
    <property type="match status" value="1"/>
</dbReference>
<dbReference type="Pfam" id="PF01266">
    <property type="entry name" value="DAO"/>
    <property type="match status" value="1"/>
</dbReference>
<feature type="domain" description="FAD dependent oxidoreductase" evidence="2">
    <location>
        <begin position="19"/>
        <end position="410"/>
    </location>
</feature>
<dbReference type="Gene3D" id="3.50.50.60">
    <property type="entry name" value="FAD/NAD(P)-binding domain"/>
    <property type="match status" value="2"/>
</dbReference>
<proteinExistence type="predicted"/>